<dbReference type="InterPro" id="IPR036732">
    <property type="entry name" value="AFP_Neu5c_C_sf"/>
</dbReference>
<evidence type="ECO:0000259" key="1">
    <source>
        <dbReference type="PROSITE" id="PS50844"/>
    </source>
</evidence>
<dbReference type="Gene3D" id="3.90.1210.10">
    <property type="entry name" value="Antifreeze-like/N-acetylneuraminic acid synthase C-terminal domain"/>
    <property type="match status" value="1"/>
</dbReference>
<dbReference type="SUPFAM" id="SSF51269">
    <property type="entry name" value="AFP III-like domain"/>
    <property type="match status" value="1"/>
</dbReference>
<dbReference type="EMBL" id="JBGUAW010000017">
    <property type="protein sequence ID" value="MFA9462552.1"/>
    <property type="molecule type" value="Genomic_DNA"/>
</dbReference>
<protein>
    <submittedName>
        <fullName evidence="2">N-acetylneuraminate synthase family protein</fullName>
    </submittedName>
</protein>
<dbReference type="Gene3D" id="3.20.20.70">
    <property type="entry name" value="Aldolase class I"/>
    <property type="match status" value="1"/>
</dbReference>
<dbReference type="InterPro" id="IPR051690">
    <property type="entry name" value="PseI-like"/>
</dbReference>
<dbReference type="Pfam" id="PF03102">
    <property type="entry name" value="NeuB"/>
    <property type="match status" value="1"/>
</dbReference>
<dbReference type="CDD" id="cd11615">
    <property type="entry name" value="SAF_NeuB_like"/>
    <property type="match status" value="1"/>
</dbReference>
<feature type="domain" description="AFP-like" evidence="1">
    <location>
        <begin position="297"/>
        <end position="353"/>
    </location>
</feature>
<evidence type="ECO:0000313" key="3">
    <source>
        <dbReference type="Proteomes" id="UP001575181"/>
    </source>
</evidence>
<comment type="caution">
    <text evidence="2">The sequence shown here is derived from an EMBL/GenBank/DDBJ whole genome shotgun (WGS) entry which is preliminary data.</text>
</comment>
<name>A0ABV4TYZ3_9GAMM</name>
<dbReference type="RefSeq" id="WP_373657341.1">
    <property type="nucleotide sequence ID" value="NZ_JBGUAW010000017.1"/>
</dbReference>
<dbReference type="PROSITE" id="PS50844">
    <property type="entry name" value="AFP_LIKE"/>
    <property type="match status" value="1"/>
</dbReference>
<dbReference type="InterPro" id="IPR006190">
    <property type="entry name" value="SAF_AFP_Neu5Ac"/>
</dbReference>
<proteinExistence type="predicted"/>
<sequence>MVQLGNRRIGDDQPTYITFEAGPTHDGLESAKKLAAHAVEAGADAIKFQVVDPDRLVADRSQPFTYEVLVNRETGETETVTEPLYDILQRRVLNTEEWHQLKGYCDEQGIAFFATATFEEEIDLLCDIECASLKIASGDVNHLPLIRRAARTGMCIQLDTGSSTLGEIETAVEAIRAEGNEQIIIHQCPSGYPARADSINLNIIPTLKQMFGYPAAFSDHTPGREMDIAAVAKGANLVEKTITLDRMTRSVEHVMSLEPNEMADFVESMRALETALGTSRRILHSKENESRLAVRRSVFLAEEGRAGQRLGDVAVEFRRPGHGLAPDRYEELVDATLGRDLPAGHRLSLADLA</sequence>
<dbReference type="InterPro" id="IPR013785">
    <property type="entry name" value="Aldolase_TIM"/>
</dbReference>
<organism evidence="2 3">
    <name type="scientific">Thiohalorhabdus methylotrophus</name>
    <dbReference type="NCBI Taxonomy" id="3242694"/>
    <lineage>
        <taxon>Bacteria</taxon>
        <taxon>Pseudomonadati</taxon>
        <taxon>Pseudomonadota</taxon>
        <taxon>Gammaproteobacteria</taxon>
        <taxon>Thiohalorhabdales</taxon>
        <taxon>Thiohalorhabdaceae</taxon>
        <taxon>Thiohalorhabdus</taxon>
    </lineage>
</organism>
<accession>A0ABV4TYZ3</accession>
<reference evidence="2 3" key="1">
    <citation type="submission" date="2024-08" db="EMBL/GenBank/DDBJ databases">
        <title>Whole-genome sequencing of halo(alkali)philic microorganisms from hypersaline lakes.</title>
        <authorList>
            <person name="Sorokin D.Y."/>
            <person name="Merkel A.Y."/>
            <person name="Messina E."/>
            <person name="Yakimov M."/>
        </authorList>
    </citation>
    <scope>NUCLEOTIDE SEQUENCE [LARGE SCALE GENOMIC DNA]</scope>
    <source>
        <strain evidence="2 3">Cl-TMA</strain>
    </source>
</reference>
<dbReference type="PANTHER" id="PTHR42966">
    <property type="entry name" value="N-ACETYLNEURAMINATE SYNTHASE"/>
    <property type="match status" value="1"/>
</dbReference>
<dbReference type="PANTHER" id="PTHR42966:SF1">
    <property type="entry name" value="SIALIC ACID SYNTHASE"/>
    <property type="match status" value="1"/>
</dbReference>
<dbReference type="SUPFAM" id="SSF51569">
    <property type="entry name" value="Aldolase"/>
    <property type="match status" value="1"/>
</dbReference>
<dbReference type="InterPro" id="IPR057736">
    <property type="entry name" value="SAF_PseI/NeuA/NeuB"/>
</dbReference>
<gene>
    <name evidence="2" type="ORF">ACERLL_17235</name>
</gene>
<keyword evidence="3" id="KW-1185">Reference proteome</keyword>
<dbReference type="InterPro" id="IPR013132">
    <property type="entry name" value="PseI/NeuA/B-like_N"/>
</dbReference>
<dbReference type="Proteomes" id="UP001575181">
    <property type="component" value="Unassembled WGS sequence"/>
</dbReference>
<evidence type="ECO:0000313" key="2">
    <source>
        <dbReference type="EMBL" id="MFA9462552.1"/>
    </source>
</evidence>